<accession>A0AAI9FZC1</accession>
<evidence type="ECO:0000313" key="2">
    <source>
        <dbReference type="Proteomes" id="UP001214521"/>
    </source>
</evidence>
<organism evidence="1 2">
    <name type="scientific">Stenotrophomonas maltophilia</name>
    <name type="common">Pseudomonas maltophilia</name>
    <name type="synonym">Xanthomonas maltophilia</name>
    <dbReference type="NCBI Taxonomy" id="40324"/>
    <lineage>
        <taxon>Bacteria</taxon>
        <taxon>Pseudomonadati</taxon>
        <taxon>Pseudomonadota</taxon>
        <taxon>Gammaproteobacteria</taxon>
        <taxon>Lysobacterales</taxon>
        <taxon>Lysobacteraceae</taxon>
        <taxon>Stenotrophomonas</taxon>
        <taxon>Stenotrophomonas maltophilia group</taxon>
    </lineage>
</organism>
<dbReference type="AlphaFoldDB" id="A0AAI9FZC1"/>
<dbReference type="EMBL" id="ABLOMU010000021">
    <property type="protein sequence ID" value="EKT4441542.1"/>
    <property type="molecule type" value="Genomic_DNA"/>
</dbReference>
<proteinExistence type="predicted"/>
<evidence type="ECO:0000313" key="1">
    <source>
        <dbReference type="EMBL" id="EKT4441542.1"/>
    </source>
</evidence>
<name>A0AAI9FZC1_STEMA</name>
<reference evidence="1" key="1">
    <citation type="submission" date="2022-07" db="EMBL/GenBank/DDBJ databases">
        <authorList>
            <consortium name="Clinical and Environmental Microbiology Branch: Whole genome sequencing antimicrobial resistance pathogens in the healthcare setting"/>
        </authorList>
    </citation>
    <scope>NUCLEOTIDE SEQUENCE</scope>
    <source>
        <strain evidence="1">Stenotrophomonas_maltophilia_2021CK-00905</strain>
    </source>
</reference>
<dbReference type="Proteomes" id="UP001214521">
    <property type="component" value="Unassembled WGS sequence"/>
</dbReference>
<protein>
    <submittedName>
        <fullName evidence="1">Uncharacterized protein</fullName>
    </submittedName>
</protein>
<sequence>MLELMIRDPGRHCPDCGQTGVLDFTNVPASVRTYTREDGNYSDHIGPSRDYECRNCGASFTLTGWGKPIVDIDGARRFLAAEFENAGLPHIAGDILAGTSPFGQGAYIAAVAAALAVPRVACGCAQGAQA</sequence>
<comment type="caution">
    <text evidence="1">The sequence shown here is derived from an EMBL/GenBank/DDBJ whole genome shotgun (WGS) entry which is preliminary data.</text>
</comment>
<gene>
    <name evidence="1" type="ORF">QEK83_002195</name>
</gene>